<keyword evidence="2" id="KW-1185">Reference proteome</keyword>
<organism evidence="1 2">
    <name type="scientific">Streptomyces corchorusii</name>
    <name type="common">Streptomyces chibaensis</name>
    <dbReference type="NCBI Taxonomy" id="1903"/>
    <lineage>
        <taxon>Bacteria</taxon>
        <taxon>Bacillati</taxon>
        <taxon>Actinomycetota</taxon>
        <taxon>Actinomycetes</taxon>
        <taxon>Kitasatosporales</taxon>
        <taxon>Streptomycetaceae</taxon>
        <taxon>Streptomyces</taxon>
    </lineage>
</organism>
<name>A0A101QDB1_STRCK</name>
<dbReference type="AlphaFoldDB" id="A0A101QDB1"/>
<reference evidence="1 2" key="1">
    <citation type="submission" date="2015-10" db="EMBL/GenBank/DDBJ databases">
        <title>Draft genome sequence of Streptomyces corchorusii DSM 40340, type strain for the species Streptomyces corchorusii.</title>
        <authorList>
            <person name="Ruckert C."/>
            <person name="Winkler A."/>
            <person name="Kalinowski J."/>
            <person name="Kampfer P."/>
            <person name="Glaeser S."/>
        </authorList>
    </citation>
    <scope>NUCLEOTIDE SEQUENCE [LARGE SCALE GENOMIC DNA]</scope>
    <source>
        <strain evidence="1 2">DSM 40340</strain>
    </source>
</reference>
<accession>A0A101QDB1</accession>
<evidence type="ECO:0000313" key="1">
    <source>
        <dbReference type="EMBL" id="KUN27651.1"/>
    </source>
</evidence>
<dbReference type="EMBL" id="LMWP01000016">
    <property type="protein sequence ID" value="KUN27651.1"/>
    <property type="molecule type" value="Genomic_DNA"/>
</dbReference>
<sequence length="61" mass="6669">MFVLAAAPLAAAGQSRLVEVSRLWVQERAADGEAFDQEIATQLLSDLARLAHGLRGRDHRL</sequence>
<gene>
    <name evidence="1" type="ORF">AQJ11_13520</name>
</gene>
<proteinExistence type="predicted"/>
<protein>
    <submittedName>
        <fullName evidence="1">Uncharacterized protein</fullName>
    </submittedName>
</protein>
<dbReference type="Proteomes" id="UP000053398">
    <property type="component" value="Unassembled WGS sequence"/>
</dbReference>
<evidence type="ECO:0000313" key="2">
    <source>
        <dbReference type="Proteomes" id="UP000053398"/>
    </source>
</evidence>
<comment type="caution">
    <text evidence="1">The sequence shown here is derived from an EMBL/GenBank/DDBJ whole genome shotgun (WGS) entry which is preliminary data.</text>
</comment>